<evidence type="ECO:0000256" key="10">
    <source>
        <dbReference type="PROSITE-ProRule" id="PRU00042"/>
    </source>
</evidence>
<dbReference type="Proteomes" id="UP001153714">
    <property type="component" value="Chromosome 20"/>
</dbReference>
<dbReference type="InterPro" id="IPR036236">
    <property type="entry name" value="Znf_C2H2_sf"/>
</dbReference>
<evidence type="ECO:0000256" key="1">
    <source>
        <dbReference type="ARBA" id="ARBA00004123"/>
    </source>
</evidence>
<evidence type="ECO:0000313" key="13">
    <source>
        <dbReference type="Proteomes" id="UP001153714"/>
    </source>
</evidence>
<feature type="domain" description="C2H2-type" evidence="11">
    <location>
        <begin position="672"/>
        <end position="700"/>
    </location>
</feature>
<keyword evidence="4 10" id="KW-0863">Zinc-finger</keyword>
<keyword evidence="2" id="KW-0479">Metal-binding</keyword>
<evidence type="ECO:0000256" key="7">
    <source>
        <dbReference type="ARBA" id="ARBA00023125"/>
    </source>
</evidence>
<gene>
    <name evidence="12" type="ORF">DIATSA_LOCUS7710</name>
</gene>
<keyword evidence="13" id="KW-1185">Reference proteome</keyword>
<feature type="domain" description="C2H2-type" evidence="11">
    <location>
        <begin position="495"/>
        <end position="522"/>
    </location>
</feature>
<dbReference type="SMART" id="SM00355">
    <property type="entry name" value="ZnF_C2H2"/>
    <property type="match status" value="12"/>
</dbReference>
<keyword evidence="8" id="KW-0804">Transcription</keyword>
<keyword evidence="7" id="KW-0238">DNA-binding</keyword>
<keyword evidence="6" id="KW-0805">Transcription regulation</keyword>
<dbReference type="GO" id="GO:0005694">
    <property type="term" value="C:chromosome"/>
    <property type="evidence" value="ECO:0007669"/>
    <property type="project" value="UniProtKB-ARBA"/>
</dbReference>
<name>A0A9N9R4M0_9NEOP</name>
<comment type="subcellular location">
    <subcellularLocation>
        <location evidence="1">Nucleus</location>
    </subcellularLocation>
</comment>
<dbReference type="Gene3D" id="3.30.160.60">
    <property type="entry name" value="Classic Zinc Finger"/>
    <property type="match status" value="10"/>
</dbReference>
<evidence type="ECO:0000313" key="12">
    <source>
        <dbReference type="EMBL" id="CAG9790019.1"/>
    </source>
</evidence>
<dbReference type="Pfam" id="PF12874">
    <property type="entry name" value="zf-met"/>
    <property type="match status" value="2"/>
</dbReference>
<feature type="domain" description="C2H2-type" evidence="11">
    <location>
        <begin position="616"/>
        <end position="643"/>
    </location>
</feature>
<accession>A0A9N9R4M0</accession>
<dbReference type="GO" id="GO:0045893">
    <property type="term" value="P:positive regulation of DNA-templated transcription"/>
    <property type="evidence" value="ECO:0007669"/>
    <property type="project" value="UniProtKB-ARBA"/>
</dbReference>
<dbReference type="FunFam" id="3.30.160.60:FF:000495">
    <property type="entry name" value="zinc finger protein 668"/>
    <property type="match status" value="1"/>
</dbReference>
<feature type="domain" description="C2H2-type" evidence="11">
    <location>
        <begin position="730"/>
        <end position="757"/>
    </location>
</feature>
<dbReference type="Pfam" id="PF13912">
    <property type="entry name" value="zf-C2H2_6"/>
    <property type="match status" value="2"/>
</dbReference>
<dbReference type="PROSITE" id="PS50157">
    <property type="entry name" value="ZINC_FINGER_C2H2_2"/>
    <property type="match status" value="11"/>
</dbReference>
<dbReference type="GO" id="GO:0032502">
    <property type="term" value="P:developmental process"/>
    <property type="evidence" value="ECO:0007669"/>
    <property type="project" value="UniProtKB-ARBA"/>
</dbReference>
<dbReference type="GO" id="GO:0043565">
    <property type="term" value="F:sequence-specific DNA binding"/>
    <property type="evidence" value="ECO:0007669"/>
    <property type="project" value="UniProtKB-ARBA"/>
</dbReference>
<keyword evidence="5" id="KW-0862">Zinc</keyword>
<dbReference type="InterPro" id="IPR013087">
    <property type="entry name" value="Znf_C2H2_type"/>
</dbReference>
<feature type="domain" description="C2H2-type" evidence="11">
    <location>
        <begin position="786"/>
        <end position="815"/>
    </location>
</feature>
<dbReference type="InterPro" id="IPR050636">
    <property type="entry name" value="C2H2-ZF_domain-containing"/>
</dbReference>
<dbReference type="Pfam" id="PF00096">
    <property type="entry name" value="zf-C2H2"/>
    <property type="match status" value="5"/>
</dbReference>
<dbReference type="PANTHER" id="PTHR47772">
    <property type="entry name" value="ZINC FINGER PROTEIN 200"/>
    <property type="match status" value="1"/>
</dbReference>
<dbReference type="SUPFAM" id="SSF57667">
    <property type="entry name" value="beta-beta-alpha zinc fingers"/>
    <property type="match status" value="4"/>
</dbReference>
<evidence type="ECO:0000256" key="4">
    <source>
        <dbReference type="ARBA" id="ARBA00022771"/>
    </source>
</evidence>
<feature type="domain" description="C2H2-type" evidence="11">
    <location>
        <begin position="644"/>
        <end position="671"/>
    </location>
</feature>
<feature type="domain" description="C2H2-type" evidence="11">
    <location>
        <begin position="588"/>
        <end position="615"/>
    </location>
</feature>
<dbReference type="AlphaFoldDB" id="A0A9N9R4M0"/>
<evidence type="ECO:0000256" key="8">
    <source>
        <dbReference type="ARBA" id="ARBA00023163"/>
    </source>
</evidence>
<proteinExistence type="predicted"/>
<keyword evidence="9" id="KW-0539">Nucleus</keyword>
<dbReference type="PROSITE" id="PS00028">
    <property type="entry name" value="ZINC_FINGER_C2H2_1"/>
    <property type="match status" value="11"/>
</dbReference>
<dbReference type="GO" id="GO:0008270">
    <property type="term" value="F:zinc ion binding"/>
    <property type="evidence" value="ECO:0007669"/>
    <property type="project" value="UniProtKB-KW"/>
</dbReference>
<feature type="domain" description="C2H2-type" evidence="11">
    <location>
        <begin position="758"/>
        <end position="785"/>
    </location>
</feature>
<organism evidence="12 13">
    <name type="scientific">Diatraea saccharalis</name>
    <name type="common">sugarcane borer</name>
    <dbReference type="NCBI Taxonomy" id="40085"/>
    <lineage>
        <taxon>Eukaryota</taxon>
        <taxon>Metazoa</taxon>
        <taxon>Ecdysozoa</taxon>
        <taxon>Arthropoda</taxon>
        <taxon>Hexapoda</taxon>
        <taxon>Insecta</taxon>
        <taxon>Pterygota</taxon>
        <taxon>Neoptera</taxon>
        <taxon>Endopterygota</taxon>
        <taxon>Lepidoptera</taxon>
        <taxon>Glossata</taxon>
        <taxon>Ditrysia</taxon>
        <taxon>Pyraloidea</taxon>
        <taxon>Crambidae</taxon>
        <taxon>Crambinae</taxon>
        <taxon>Diatraea</taxon>
    </lineage>
</organism>
<dbReference type="EMBL" id="OU893351">
    <property type="protein sequence ID" value="CAG9790019.1"/>
    <property type="molecule type" value="Genomic_DNA"/>
</dbReference>
<evidence type="ECO:0000259" key="11">
    <source>
        <dbReference type="PROSITE" id="PS50157"/>
    </source>
</evidence>
<feature type="domain" description="C2H2-type" evidence="11">
    <location>
        <begin position="531"/>
        <end position="558"/>
    </location>
</feature>
<dbReference type="GO" id="GO:0045892">
    <property type="term" value="P:negative regulation of DNA-templated transcription"/>
    <property type="evidence" value="ECO:0007669"/>
    <property type="project" value="UniProtKB-ARBA"/>
</dbReference>
<dbReference type="FunFam" id="3.30.160.60:FF:001732">
    <property type="entry name" value="Zgc:162936"/>
    <property type="match status" value="1"/>
</dbReference>
<evidence type="ECO:0000256" key="6">
    <source>
        <dbReference type="ARBA" id="ARBA00023015"/>
    </source>
</evidence>
<reference evidence="12" key="1">
    <citation type="submission" date="2021-12" db="EMBL/GenBank/DDBJ databases">
        <authorList>
            <person name="King R."/>
        </authorList>
    </citation>
    <scope>NUCLEOTIDE SEQUENCE</scope>
</reference>
<dbReference type="FunFam" id="3.30.160.60:FF:000202">
    <property type="entry name" value="Zinc finger protein 574"/>
    <property type="match status" value="1"/>
</dbReference>
<feature type="domain" description="C2H2-type" evidence="11">
    <location>
        <begin position="559"/>
        <end position="586"/>
    </location>
</feature>
<dbReference type="OrthoDB" id="427030at2759"/>
<dbReference type="GO" id="GO:0005634">
    <property type="term" value="C:nucleus"/>
    <property type="evidence" value="ECO:0007669"/>
    <property type="project" value="UniProtKB-SubCell"/>
</dbReference>
<keyword evidence="3" id="KW-0677">Repeat</keyword>
<evidence type="ECO:0000256" key="3">
    <source>
        <dbReference type="ARBA" id="ARBA00022737"/>
    </source>
</evidence>
<dbReference type="PANTHER" id="PTHR47772:SF13">
    <property type="entry name" value="GASTRULA ZINC FINGER PROTEIN XLCGF49.1-LIKE-RELATED"/>
    <property type="match status" value="1"/>
</dbReference>
<feature type="domain" description="C2H2-type" evidence="11">
    <location>
        <begin position="701"/>
        <end position="729"/>
    </location>
</feature>
<dbReference type="FunFam" id="3.30.160.60:FF:000446">
    <property type="entry name" value="Zinc finger protein"/>
    <property type="match status" value="1"/>
</dbReference>
<evidence type="ECO:0000256" key="5">
    <source>
        <dbReference type="ARBA" id="ARBA00022833"/>
    </source>
</evidence>
<reference evidence="12" key="2">
    <citation type="submission" date="2022-10" db="EMBL/GenBank/DDBJ databases">
        <authorList>
            <consortium name="ENA_rothamsted_submissions"/>
            <consortium name="culmorum"/>
            <person name="King R."/>
        </authorList>
    </citation>
    <scope>NUCLEOTIDE SEQUENCE</scope>
</reference>
<sequence length="918" mass="103158">MVANCFSCNAIVSKGINIFEDDCPLQSRSKISETLSEIVEKQLNKSSCHSEILCRTCYATVSEFDSLKIRLQVLKNSFIEDWKKTLRLNNINYDTYGTSPVKHAAKKIVLPASKLQPVPANFLLDIGKNVTVSRPQLTLSNVASLGMPQAILKPIVSKPSVNLRVTVGSTVLTQSLSSSAMPTSQPKLTLSNTNTITSPLKTDFTISDKIISSLVTPNRMAPKKKPVLSFNVNSLPKDLLSSTVGKGIKVEQENNGDQEMEIDEDCTLAVAVATNDNGKLVFESSPLKNKTIDLKSKSNFFDVGLLLSQDGVKDSEKDGTYILDKLKILNEGGDDEEDDTIVMEEGERTTIIRMGAGQRVLYDGKKISLVEKCDNDVNENVDSLDSNDDSSQIELQVSGDEEIANALITAAQHEGGAFIKVDSGEMYRVESIKRSQVEDDNDTANLQNIVERENDRENIYKCLLCERNVNKEEVVKGDPSSIMAHLKNEHNARAYICPVCGVVIRKRTEYSVHVEKHASENRSMLSKSKLHECTECGKKYNSRTILNEHMNVHYGTRPYTCAVCEKTFASKYTHQAHLKTHSMRPRPFKCEQCNKTFFTQQNLNQHEKTHSGLKEFICKVCNKAFATQHNLEVHGVIHSGRRPYSCNDCSKAFARRAELRDHIRTHTGERPFACDICGATFTQRSNLHSHKRATHLDDKRYECQQCPKRFKRRRLLDYHVKAAHTGERPLQCEICKATFVYPEHYKKHARIHSGEKPYHCEVCGKSFNSRDNRNMHRFVHSDKKPYECLTCGAGYMRKQLLYSHMHSTGHVAESIVVNQPRVIKTIENGINAPLVDVHAIELKTDKFPDEILATTEELDSDDNQVDTTDDLNGLIETSTEDRSNDQAQLITTDQKGGTMRLIQIQLPDGNTGWVAINQ</sequence>
<protein>
    <recommendedName>
        <fullName evidence="11">C2H2-type domain-containing protein</fullName>
    </recommendedName>
</protein>
<evidence type="ECO:0000256" key="2">
    <source>
        <dbReference type="ARBA" id="ARBA00022723"/>
    </source>
</evidence>
<dbReference type="FunFam" id="3.30.160.60:FF:000064">
    <property type="entry name" value="Early growth response protein 3"/>
    <property type="match status" value="1"/>
</dbReference>
<evidence type="ECO:0000256" key="9">
    <source>
        <dbReference type="ARBA" id="ARBA00023242"/>
    </source>
</evidence>